<comment type="caution">
    <text evidence="1">The sequence shown here is derived from an EMBL/GenBank/DDBJ whole genome shotgun (WGS) entry which is preliminary data.</text>
</comment>
<protein>
    <submittedName>
        <fullName evidence="1">Uncharacterized protein</fullName>
    </submittedName>
</protein>
<dbReference type="Gene3D" id="3.90.245.10">
    <property type="entry name" value="Ribonucleoside hydrolase-like"/>
    <property type="match status" value="1"/>
</dbReference>
<name>A0A556SQU0_9GAMM</name>
<dbReference type="SUPFAM" id="SSF53590">
    <property type="entry name" value="Nucleoside hydrolase"/>
    <property type="match status" value="1"/>
</dbReference>
<gene>
    <name evidence="1" type="ORF">FPQ15_05685</name>
</gene>
<dbReference type="RefSeq" id="WP_086327435.1">
    <property type="nucleotide sequence ID" value="NZ_CAMLAP010000002.1"/>
</dbReference>
<evidence type="ECO:0000313" key="1">
    <source>
        <dbReference type="EMBL" id="TSK03502.1"/>
    </source>
</evidence>
<accession>A0A556SQU0</accession>
<organism evidence="1 2">
    <name type="scientific">Gilliamella apicola</name>
    <dbReference type="NCBI Taxonomy" id="1196095"/>
    <lineage>
        <taxon>Bacteria</taxon>
        <taxon>Pseudomonadati</taxon>
        <taxon>Pseudomonadota</taxon>
        <taxon>Gammaproteobacteria</taxon>
        <taxon>Orbales</taxon>
        <taxon>Orbaceae</taxon>
        <taxon>Gilliamella</taxon>
    </lineage>
</organism>
<dbReference type="EMBL" id="VMHM01000006">
    <property type="protein sequence ID" value="TSK03502.1"/>
    <property type="molecule type" value="Genomic_DNA"/>
</dbReference>
<evidence type="ECO:0000313" key="2">
    <source>
        <dbReference type="Proteomes" id="UP000319483"/>
    </source>
</evidence>
<proteinExistence type="predicted"/>
<dbReference type="InterPro" id="IPR036452">
    <property type="entry name" value="Ribo_hydro-like"/>
</dbReference>
<dbReference type="GO" id="GO:0016799">
    <property type="term" value="F:hydrolase activity, hydrolyzing N-glycosyl compounds"/>
    <property type="evidence" value="ECO:0007669"/>
    <property type="project" value="InterPro"/>
</dbReference>
<reference evidence="1 2" key="1">
    <citation type="submission" date="2019-07" db="EMBL/GenBank/DDBJ databases">
        <title>Gilliamella genomes.</title>
        <authorList>
            <person name="Zheng H."/>
        </authorList>
    </citation>
    <scope>NUCLEOTIDE SEQUENCE [LARGE SCALE GENOMIC DNA]</scope>
    <source>
        <strain evidence="1 2">W8127</strain>
    </source>
</reference>
<dbReference type="Proteomes" id="UP000319483">
    <property type="component" value="Unassembled WGS sequence"/>
</dbReference>
<dbReference type="AlphaFoldDB" id="A0A556SQU0"/>
<sequence length="89" mass="9869">MTNQPKKIILDCDPSHHDTNAILLAQGNPNIKLIAVKPCVRKVDRTLNINSDSELDVQVRPEASIQLGSKYSIDLILDSLERSCEVNVC</sequence>